<feature type="domain" description="HTH cro/C1-type" evidence="4">
    <location>
        <begin position="17"/>
        <end position="71"/>
    </location>
</feature>
<dbReference type="AlphaFoldDB" id="A0AA91A2T6"/>
<reference evidence="6" key="1">
    <citation type="submission" date="2019-09" db="EMBL/GenBank/DDBJ databases">
        <title>Distinct polysaccharide growth profiles of human intestinal Prevotella copri isolates.</title>
        <authorList>
            <person name="Fehlner-Peach H."/>
            <person name="Magnabosco C."/>
            <person name="Raghavan V."/>
            <person name="Scher J.U."/>
            <person name="Tett A."/>
            <person name="Cox L.M."/>
            <person name="Gottsegen C."/>
            <person name="Watters A."/>
            <person name="Wiltshire- Gordon J.D."/>
            <person name="Segata N."/>
            <person name="Bonneau R."/>
            <person name="Littman D.R."/>
        </authorList>
    </citation>
    <scope>NUCLEOTIDE SEQUENCE [LARGE SCALE GENOMIC DNA]</scope>
    <source>
        <strain evidence="6">iA624</strain>
    </source>
</reference>
<evidence type="ECO:0000313" key="5">
    <source>
        <dbReference type="EMBL" id="MQO09097.1"/>
    </source>
</evidence>
<dbReference type="PANTHER" id="PTHR46797:SF23">
    <property type="entry name" value="HTH-TYPE TRANSCRIPTIONAL REGULATOR SUTR"/>
    <property type="match status" value="1"/>
</dbReference>
<evidence type="ECO:0000256" key="2">
    <source>
        <dbReference type="ARBA" id="ARBA00023125"/>
    </source>
</evidence>
<keyword evidence="3" id="KW-0804">Transcription</keyword>
<protein>
    <submittedName>
        <fullName evidence="5">Helix-turn-helix transcriptional regulator</fullName>
    </submittedName>
</protein>
<evidence type="ECO:0000259" key="4">
    <source>
        <dbReference type="PROSITE" id="PS50943"/>
    </source>
</evidence>
<gene>
    <name evidence="5" type="ORF">F7D57_05030</name>
</gene>
<evidence type="ECO:0000256" key="3">
    <source>
        <dbReference type="ARBA" id="ARBA00023163"/>
    </source>
</evidence>
<dbReference type="SMART" id="SM00530">
    <property type="entry name" value="HTH_XRE"/>
    <property type="match status" value="1"/>
</dbReference>
<organism evidence="5 6">
    <name type="scientific">Segatella copri</name>
    <dbReference type="NCBI Taxonomy" id="165179"/>
    <lineage>
        <taxon>Bacteria</taxon>
        <taxon>Pseudomonadati</taxon>
        <taxon>Bacteroidota</taxon>
        <taxon>Bacteroidia</taxon>
        <taxon>Bacteroidales</taxon>
        <taxon>Prevotellaceae</taxon>
        <taxon>Segatella</taxon>
    </lineage>
</organism>
<dbReference type="InterPro" id="IPR050807">
    <property type="entry name" value="TransReg_Diox_bact_type"/>
</dbReference>
<keyword evidence="1" id="KW-0805">Transcription regulation</keyword>
<evidence type="ECO:0000313" key="6">
    <source>
        <dbReference type="Proteomes" id="UP000405805"/>
    </source>
</evidence>
<dbReference type="PROSITE" id="PS50943">
    <property type="entry name" value="HTH_CROC1"/>
    <property type="match status" value="1"/>
</dbReference>
<dbReference type="GO" id="GO:0003700">
    <property type="term" value="F:DNA-binding transcription factor activity"/>
    <property type="evidence" value="ECO:0007669"/>
    <property type="project" value="TreeGrafter"/>
</dbReference>
<keyword evidence="2" id="KW-0238">DNA-binding</keyword>
<dbReference type="GO" id="GO:0005829">
    <property type="term" value="C:cytosol"/>
    <property type="evidence" value="ECO:0007669"/>
    <property type="project" value="TreeGrafter"/>
</dbReference>
<name>A0AA91A2T6_9BACT</name>
<comment type="caution">
    <text evidence="5">The sequence shown here is derived from an EMBL/GenBank/DDBJ whole genome shotgun (WGS) entry which is preliminary data.</text>
</comment>
<accession>A0AA91A2T6</accession>
<proteinExistence type="predicted"/>
<dbReference type="InterPro" id="IPR001387">
    <property type="entry name" value="Cro/C1-type_HTH"/>
</dbReference>
<dbReference type="SUPFAM" id="SSF47413">
    <property type="entry name" value="lambda repressor-like DNA-binding domains"/>
    <property type="match status" value="1"/>
</dbReference>
<dbReference type="Gene3D" id="1.10.260.40">
    <property type="entry name" value="lambda repressor-like DNA-binding domains"/>
    <property type="match status" value="1"/>
</dbReference>
<dbReference type="Pfam" id="PF01381">
    <property type="entry name" value="HTH_3"/>
    <property type="match status" value="1"/>
</dbReference>
<dbReference type="Proteomes" id="UP000405805">
    <property type="component" value="Unassembled WGS sequence"/>
</dbReference>
<dbReference type="InterPro" id="IPR010982">
    <property type="entry name" value="Lambda_DNA-bd_dom_sf"/>
</dbReference>
<dbReference type="RefSeq" id="WP_153096583.1">
    <property type="nucleotide sequence ID" value="NZ_VZBP01000059.1"/>
</dbReference>
<dbReference type="CDD" id="cd00093">
    <property type="entry name" value="HTH_XRE"/>
    <property type="match status" value="1"/>
</dbReference>
<evidence type="ECO:0000256" key="1">
    <source>
        <dbReference type="ARBA" id="ARBA00023015"/>
    </source>
</evidence>
<dbReference type="PANTHER" id="PTHR46797">
    <property type="entry name" value="HTH-TYPE TRANSCRIPTIONAL REGULATOR"/>
    <property type="match status" value="1"/>
</dbReference>
<dbReference type="GO" id="GO:0003677">
    <property type="term" value="F:DNA binding"/>
    <property type="evidence" value="ECO:0007669"/>
    <property type="project" value="UniProtKB-KW"/>
</dbReference>
<sequence>MDKSIHSHLYHQVIARLRAKREGKGLSQYQLSQILKVQQSYVSKIETCERRLDILELMNICEALDLSFIDFVREIDEDILPMFKASQNGNNN</sequence>
<dbReference type="EMBL" id="VZBP01000059">
    <property type="protein sequence ID" value="MQO09097.1"/>
    <property type="molecule type" value="Genomic_DNA"/>
</dbReference>